<evidence type="ECO:0000313" key="8">
    <source>
        <dbReference type="Proteomes" id="UP000708208"/>
    </source>
</evidence>
<dbReference type="Pfam" id="PF05699">
    <property type="entry name" value="Dimer_Tnp_hAT"/>
    <property type="match status" value="1"/>
</dbReference>
<name>A0A8J2K8M5_9HEXA</name>
<dbReference type="GO" id="GO:0005634">
    <property type="term" value="C:nucleus"/>
    <property type="evidence" value="ECO:0007669"/>
    <property type="project" value="UniProtKB-SubCell"/>
</dbReference>
<evidence type="ECO:0000259" key="6">
    <source>
        <dbReference type="Pfam" id="PF05699"/>
    </source>
</evidence>
<dbReference type="Proteomes" id="UP000708208">
    <property type="component" value="Unassembled WGS sequence"/>
</dbReference>
<dbReference type="EMBL" id="CAJVCH010286639">
    <property type="protein sequence ID" value="CAG7784981.1"/>
    <property type="molecule type" value="Genomic_DNA"/>
</dbReference>
<feature type="domain" description="HAT C-terminal dimerisation" evidence="6">
    <location>
        <begin position="97"/>
        <end position="177"/>
    </location>
</feature>
<dbReference type="PANTHER" id="PTHR46481:SF10">
    <property type="entry name" value="ZINC FINGER BED DOMAIN-CONTAINING PROTEIN 39"/>
    <property type="match status" value="1"/>
</dbReference>
<dbReference type="InterPro" id="IPR008906">
    <property type="entry name" value="HATC_C_dom"/>
</dbReference>
<evidence type="ECO:0000256" key="2">
    <source>
        <dbReference type="ARBA" id="ARBA00022723"/>
    </source>
</evidence>
<organism evidence="7 8">
    <name type="scientific">Allacma fusca</name>
    <dbReference type="NCBI Taxonomy" id="39272"/>
    <lineage>
        <taxon>Eukaryota</taxon>
        <taxon>Metazoa</taxon>
        <taxon>Ecdysozoa</taxon>
        <taxon>Arthropoda</taxon>
        <taxon>Hexapoda</taxon>
        <taxon>Collembola</taxon>
        <taxon>Symphypleona</taxon>
        <taxon>Sminthuridae</taxon>
        <taxon>Allacma</taxon>
    </lineage>
</organism>
<evidence type="ECO:0000256" key="5">
    <source>
        <dbReference type="ARBA" id="ARBA00023242"/>
    </source>
</evidence>
<dbReference type="GO" id="GO:0046983">
    <property type="term" value="F:protein dimerization activity"/>
    <property type="evidence" value="ECO:0007669"/>
    <property type="project" value="InterPro"/>
</dbReference>
<evidence type="ECO:0000256" key="3">
    <source>
        <dbReference type="ARBA" id="ARBA00022771"/>
    </source>
</evidence>
<keyword evidence="2" id="KW-0479">Metal-binding</keyword>
<dbReference type="AlphaFoldDB" id="A0A8J2K8M5"/>
<evidence type="ECO:0000313" key="7">
    <source>
        <dbReference type="EMBL" id="CAG7784981.1"/>
    </source>
</evidence>
<dbReference type="InterPro" id="IPR052035">
    <property type="entry name" value="ZnF_BED_domain_contain"/>
</dbReference>
<reference evidence="7" key="1">
    <citation type="submission" date="2021-06" db="EMBL/GenBank/DDBJ databases">
        <authorList>
            <person name="Hodson N. C."/>
            <person name="Mongue J. A."/>
            <person name="Jaron S. K."/>
        </authorList>
    </citation>
    <scope>NUCLEOTIDE SEQUENCE</scope>
</reference>
<dbReference type="PANTHER" id="PTHR46481">
    <property type="entry name" value="ZINC FINGER BED DOMAIN-CONTAINING PROTEIN 4"/>
    <property type="match status" value="1"/>
</dbReference>
<gene>
    <name evidence="7" type="ORF">AFUS01_LOCUS23634</name>
</gene>
<evidence type="ECO:0000256" key="4">
    <source>
        <dbReference type="ARBA" id="ARBA00022833"/>
    </source>
</evidence>
<keyword evidence="5" id="KW-0539">Nucleus</keyword>
<proteinExistence type="predicted"/>
<evidence type="ECO:0000256" key="1">
    <source>
        <dbReference type="ARBA" id="ARBA00004123"/>
    </source>
</evidence>
<keyword evidence="3" id="KW-0863">Zinc-finger</keyword>
<keyword evidence="8" id="KW-1185">Reference proteome</keyword>
<comment type="caution">
    <text evidence="7">The sequence shown here is derived from an EMBL/GenBank/DDBJ whole genome shotgun (WGS) entry which is preliminary data.</text>
</comment>
<keyword evidence="4" id="KW-0862">Zinc</keyword>
<accession>A0A8J2K8M5</accession>
<dbReference type="OrthoDB" id="1607513at2759"/>
<comment type="subcellular location">
    <subcellularLocation>
        <location evidence="1">Nucleus</location>
    </subcellularLocation>
</comment>
<protein>
    <recommendedName>
        <fullName evidence="6">HAT C-terminal dimerisation domain-containing protein</fullName>
    </recommendedName>
</protein>
<sequence length="179" mass="20439">MLESLMRNQQEIEQLLCEKSQLSRLSGIDIYRSLKFVDEATRAAAHAFLQTELAKDITEIELQGSPKRARVEVCGKERFSAYQDDHNATTANDEMDELTDYLSMKFSVPDDNFNILEYWKNNTMFPKLRRIALWLLAIPASSTPSERTFSTTGYTLNARRTELSGGTLSMLTYLHKNAS</sequence>
<dbReference type="GO" id="GO:0008270">
    <property type="term" value="F:zinc ion binding"/>
    <property type="evidence" value="ECO:0007669"/>
    <property type="project" value="UniProtKB-KW"/>
</dbReference>